<dbReference type="AlphaFoldDB" id="A0A3T0S104"/>
<dbReference type="CDD" id="cd06173">
    <property type="entry name" value="MFS_MefA_like"/>
    <property type="match status" value="1"/>
</dbReference>
<feature type="transmembrane region" description="Helical" evidence="6">
    <location>
        <begin position="252"/>
        <end position="273"/>
    </location>
</feature>
<dbReference type="InterPro" id="IPR036259">
    <property type="entry name" value="MFS_trans_sf"/>
</dbReference>
<keyword evidence="4 6" id="KW-1133">Transmembrane helix</keyword>
<feature type="transmembrane region" description="Helical" evidence="6">
    <location>
        <begin position="45"/>
        <end position="70"/>
    </location>
</feature>
<keyword evidence="3 6" id="KW-0812">Transmembrane</keyword>
<gene>
    <name evidence="7" type="ORF">C0Z10_09890</name>
</gene>
<feature type="transmembrane region" description="Helical" evidence="6">
    <location>
        <begin position="307"/>
        <end position="327"/>
    </location>
</feature>
<dbReference type="Gene3D" id="1.20.1250.20">
    <property type="entry name" value="MFS general substrate transporter like domains"/>
    <property type="match status" value="1"/>
</dbReference>
<evidence type="ECO:0000256" key="5">
    <source>
        <dbReference type="ARBA" id="ARBA00023136"/>
    </source>
</evidence>
<dbReference type="Pfam" id="PF07690">
    <property type="entry name" value="MFS_1"/>
    <property type="match status" value="2"/>
</dbReference>
<dbReference type="GO" id="GO:0022857">
    <property type="term" value="F:transmembrane transporter activity"/>
    <property type="evidence" value="ECO:0007669"/>
    <property type="project" value="InterPro"/>
</dbReference>
<dbReference type="RefSeq" id="WP_097799262.1">
    <property type="nucleotide sequence ID" value="NZ_CP025570.1"/>
</dbReference>
<evidence type="ECO:0000256" key="3">
    <source>
        <dbReference type="ARBA" id="ARBA00022692"/>
    </source>
</evidence>
<organism evidence="7 8">
    <name type="scientific">Acidipropionibacterium jensenii</name>
    <dbReference type="NCBI Taxonomy" id="1749"/>
    <lineage>
        <taxon>Bacteria</taxon>
        <taxon>Bacillati</taxon>
        <taxon>Actinomycetota</taxon>
        <taxon>Actinomycetes</taxon>
        <taxon>Propionibacteriales</taxon>
        <taxon>Propionibacteriaceae</taxon>
        <taxon>Acidipropionibacterium</taxon>
    </lineage>
</organism>
<dbReference type="KEGG" id="aji:C0Z10_09890"/>
<comment type="subcellular location">
    <subcellularLocation>
        <location evidence="1">Cell membrane</location>
        <topology evidence="1">Multi-pass membrane protein</topology>
    </subcellularLocation>
</comment>
<dbReference type="Proteomes" id="UP000285875">
    <property type="component" value="Chromosome"/>
</dbReference>
<keyword evidence="2" id="KW-1003">Cell membrane</keyword>
<feature type="transmembrane region" description="Helical" evidence="6">
    <location>
        <begin position="371"/>
        <end position="396"/>
    </location>
</feature>
<dbReference type="GO" id="GO:0005886">
    <property type="term" value="C:plasma membrane"/>
    <property type="evidence" value="ECO:0007669"/>
    <property type="project" value="UniProtKB-SubCell"/>
</dbReference>
<feature type="transmembrane region" description="Helical" evidence="6">
    <location>
        <begin position="217"/>
        <end position="240"/>
    </location>
</feature>
<name>A0A3T0S104_9ACTN</name>
<dbReference type="EMBL" id="CP025570">
    <property type="protein sequence ID" value="AZZ40012.1"/>
    <property type="molecule type" value="Genomic_DNA"/>
</dbReference>
<dbReference type="InterPro" id="IPR011701">
    <property type="entry name" value="MFS"/>
</dbReference>
<feature type="transmembrane region" description="Helical" evidence="6">
    <location>
        <begin position="347"/>
        <end position="365"/>
    </location>
</feature>
<dbReference type="SUPFAM" id="SSF103473">
    <property type="entry name" value="MFS general substrate transporter"/>
    <property type="match status" value="1"/>
</dbReference>
<proteinExistence type="predicted"/>
<evidence type="ECO:0000313" key="8">
    <source>
        <dbReference type="Proteomes" id="UP000285875"/>
    </source>
</evidence>
<dbReference type="PANTHER" id="PTHR23513">
    <property type="entry name" value="INTEGRAL MEMBRANE EFFLUX PROTEIN-RELATED"/>
    <property type="match status" value="1"/>
</dbReference>
<keyword evidence="5 6" id="KW-0472">Membrane</keyword>
<sequence>MISVLRTPNYAKLFGAQIVALVGTGLLTVALGLLAFDIARGDAGIVMGVAMTIKMVAYVAVAPLATALVARLSRKPVLIGADLVRAGVAVSLPMVTQAWQIYILILLLQSASATFTPTFQAVIPSVLPDEGDYTRALSLSRLAYDLESVLSPMLAAVLLTVISYHNLFVGTVIGFIGSAVLVASTRFPHIEVPPSAPFLERLTRGVRLFWRIRELRGLMGLNLVVATTTAMVIVNTVVLVQAHLGRSQSDVALLLGVYGAGSMVVALGMPTLLDRLPDRGVMVAGGLALPVLLLVAAGAIARSASSGQWVALLVVWTLLGAATSTILTPSSRLLRRNSQDQTRPAVFSAQFSLSHACFLITYPLAGALGAAIGLPAVAVVLVVVGVLGLVAALLAWRPVSTGSRDHRPTVSRSRI</sequence>
<evidence type="ECO:0000256" key="4">
    <source>
        <dbReference type="ARBA" id="ARBA00022989"/>
    </source>
</evidence>
<protein>
    <submittedName>
        <fullName evidence="7">MFS transporter</fullName>
    </submittedName>
</protein>
<evidence type="ECO:0000256" key="6">
    <source>
        <dbReference type="SAM" id="Phobius"/>
    </source>
</evidence>
<feature type="transmembrane region" description="Helical" evidence="6">
    <location>
        <begin position="12"/>
        <end position="39"/>
    </location>
</feature>
<reference evidence="8" key="1">
    <citation type="submission" date="2017-12" db="EMBL/GenBank/DDBJ databases">
        <title>Whole genome sequencing of Acidipropionibacterium jensenii strains JS279 and JS280.</title>
        <authorList>
            <person name="Deptula P."/>
            <person name="Laine P."/>
            <person name="Smolander O.-P."/>
            <person name="Paulin L."/>
            <person name="Auvinen P."/>
            <person name="Varmanen P."/>
        </authorList>
    </citation>
    <scope>NUCLEOTIDE SEQUENCE [LARGE SCALE GENOMIC DNA]</scope>
    <source>
        <strain evidence="8">JS280</strain>
    </source>
</reference>
<evidence type="ECO:0000256" key="2">
    <source>
        <dbReference type="ARBA" id="ARBA00022475"/>
    </source>
</evidence>
<evidence type="ECO:0000313" key="7">
    <source>
        <dbReference type="EMBL" id="AZZ40012.1"/>
    </source>
</evidence>
<feature type="transmembrane region" description="Helical" evidence="6">
    <location>
        <begin position="101"/>
        <end position="122"/>
    </location>
</feature>
<dbReference type="PANTHER" id="PTHR23513:SF18">
    <property type="entry name" value="INTEGRAL MEMBRANE PROTEIN"/>
    <property type="match status" value="1"/>
</dbReference>
<accession>A0A3T0S104</accession>
<evidence type="ECO:0000256" key="1">
    <source>
        <dbReference type="ARBA" id="ARBA00004651"/>
    </source>
</evidence>
<feature type="transmembrane region" description="Helical" evidence="6">
    <location>
        <begin position="280"/>
        <end position="301"/>
    </location>
</feature>